<keyword evidence="3" id="KW-1185">Reference proteome</keyword>
<accession>A0A1M5A3J1</accession>
<reference evidence="2 3" key="1">
    <citation type="submission" date="2016-11" db="EMBL/GenBank/DDBJ databases">
        <authorList>
            <person name="Jaros S."/>
            <person name="Januszkiewicz K."/>
            <person name="Wedrychowicz H."/>
        </authorList>
    </citation>
    <scope>NUCLEOTIDE SEQUENCE [LARGE SCALE GENOMIC DNA]</scope>
    <source>
        <strain evidence="2 3">DSM 19980</strain>
    </source>
</reference>
<dbReference type="EMBL" id="FQUJ01000008">
    <property type="protein sequence ID" value="SHF24841.1"/>
    <property type="molecule type" value="Genomic_DNA"/>
</dbReference>
<name>A0A1M5A3J1_9GAMM</name>
<dbReference type="InterPro" id="IPR018968">
    <property type="entry name" value="Phasin"/>
</dbReference>
<sequence>MATTNTDQVTKQFESMFFGPMRSYAALTVEYAERALDTQFEFAKAYSNASIGQVRAMLDIKNPEDLRTFAENQQKVAKEMGERLKDDTEKVVAMNQEFAQKSQKLVEENVKSATQTVQKSAK</sequence>
<organism evidence="2 3">
    <name type="scientific">Modicisalibacter ilicicola DSM 19980</name>
    <dbReference type="NCBI Taxonomy" id="1121942"/>
    <lineage>
        <taxon>Bacteria</taxon>
        <taxon>Pseudomonadati</taxon>
        <taxon>Pseudomonadota</taxon>
        <taxon>Gammaproteobacteria</taxon>
        <taxon>Oceanospirillales</taxon>
        <taxon>Halomonadaceae</taxon>
        <taxon>Modicisalibacter</taxon>
    </lineage>
</organism>
<dbReference type="STRING" id="1121942.SAMN02745148_02170"/>
<dbReference type="Proteomes" id="UP000184346">
    <property type="component" value="Unassembled WGS sequence"/>
</dbReference>
<gene>
    <name evidence="2" type="ORF">SAMN02745148_02170</name>
</gene>
<evidence type="ECO:0000313" key="3">
    <source>
        <dbReference type="Proteomes" id="UP000184346"/>
    </source>
</evidence>
<dbReference type="AlphaFoldDB" id="A0A1M5A3J1"/>
<evidence type="ECO:0000259" key="1">
    <source>
        <dbReference type="Pfam" id="PF09361"/>
    </source>
</evidence>
<dbReference type="Pfam" id="PF09361">
    <property type="entry name" value="Phasin_2"/>
    <property type="match status" value="1"/>
</dbReference>
<evidence type="ECO:0000313" key="2">
    <source>
        <dbReference type="EMBL" id="SHF24841.1"/>
    </source>
</evidence>
<dbReference type="RefSeq" id="WP_072822665.1">
    <property type="nucleotide sequence ID" value="NZ_FQUJ01000008.1"/>
</dbReference>
<proteinExistence type="predicted"/>
<protein>
    <submittedName>
        <fullName evidence="2">Phasin family protein</fullName>
    </submittedName>
</protein>
<feature type="domain" description="Phasin" evidence="1">
    <location>
        <begin position="18"/>
        <end position="110"/>
    </location>
</feature>
<dbReference type="OrthoDB" id="5796765at2"/>